<dbReference type="InterPro" id="IPR036291">
    <property type="entry name" value="NAD(P)-bd_dom_sf"/>
</dbReference>
<keyword evidence="6" id="KW-0812">Transmembrane</keyword>
<keyword evidence="3" id="KW-0808">Transferase</keyword>
<keyword evidence="10" id="KW-1185">Reference proteome</keyword>
<evidence type="ECO:0000256" key="3">
    <source>
        <dbReference type="ARBA" id="ARBA00022679"/>
    </source>
</evidence>
<evidence type="ECO:0000259" key="7">
    <source>
        <dbReference type="SMART" id="SM00822"/>
    </source>
</evidence>
<name>A0A4R8QLK7_9PEZI</name>
<dbReference type="GO" id="GO:0006633">
    <property type="term" value="P:fatty acid biosynthetic process"/>
    <property type="evidence" value="ECO:0007669"/>
    <property type="project" value="TreeGrafter"/>
</dbReference>
<evidence type="ECO:0000256" key="5">
    <source>
        <dbReference type="ARBA" id="ARBA00023268"/>
    </source>
</evidence>
<dbReference type="EMBL" id="QAPG01000012">
    <property type="protein sequence ID" value="TDZ39080.1"/>
    <property type="molecule type" value="Genomic_DNA"/>
</dbReference>
<keyword evidence="4" id="KW-0560">Oxidoreductase</keyword>
<dbReference type="GO" id="GO:0044550">
    <property type="term" value="P:secondary metabolite biosynthetic process"/>
    <property type="evidence" value="ECO:0007669"/>
    <property type="project" value="TreeGrafter"/>
</dbReference>
<dbReference type="SUPFAM" id="SSF51735">
    <property type="entry name" value="NAD(P)-binding Rossmann-fold domains"/>
    <property type="match status" value="2"/>
</dbReference>
<dbReference type="CDD" id="cd05195">
    <property type="entry name" value="enoyl_red"/>
    <property type="match status" value="1"/>
</dbReference>
<evidence type="ECO:0000313" key="10">
    <source>
        <dbReference type="Proteomes" id="UP000295083"/>
    </source>
</evidence>
<reference evidence="9 10" key="1">
    <citation type="submission" date="2018-11" db="EMBL/GenBank/DDBJ databases">
        <title>Genome sequence and assembly of Colletotrichum spinosum.</title>
        <authorList>
            <person name="Gan P."/>
            <person name="Shirasu K."/>
        </authorList>
    </citation>
    <scope>NUCLEOTIDE SEQUENCE [LARGE SCALE GENOMIC DNA]</scope>
    <source>
        <strain evidence="9 10">CBS 515.97</strain>
    </source>
</reference>
<dbReference type="InterPro" id="IPR057326">
    <property type="entry name" value="KR_dom"/>
</dbReference>
<keyword evidence="2" id="KW-0597">Phosphoprotein</keyword>
<feature type="transmembrane region" description="Helical" evidence="6">
    <location>
        <begin position="150"/>
        <end position="168"/>
    </location>
</feature>
<feature type="domain" description="Ketoreductase" evidence="7">
    <location>
        <begin position="148"/>
        <end position="280"/>
    </location>
</feature>
<accession>A0A4R8QLK7</accession>
<sequence length="314" mass="34725">MAATDRRGVDLVLNQLSGELLQASWQCVAEFGSFVELGRRDFLGHAKLAMEHFKSNRAFAGVDLTHLWIRKPRFVGDMLDRVLQLWTQGHVRPWIASTFAAGEISQPFRQMQKSQHIGKLVVTMPETEAASTLPTEPIHRTLKLRKDRSYLFAGGLGSLGVGISRWLVEKGAREIVFLSRAAGTLERGIKTAKMPVGGVLHAVMVLQHSTFVDMNWDDWLAALQPKITGTRNIHDALLKQQPDDPANYHAGNAFVESFAAYRRQLGLAASVLNVGFVSDAGYVADRPEAADSARATGQWFNTEVELCRTASSAW</sequence>
<dbReference type="Gene3D" id="3.40.50.720">
    <property type="entry name" value="NAD(P)-binding Rossmann-like Domain"/>
    <property type="match status" value="4"/>
</dbReference>
<feature type="domain" description="Enoyl reductase (ER)" evidence="8">
    <location>
        <begin position="1"/>
        <end position="122"/>
    </location>
</feature>
<dbReference type="InterPro" id="IPR020843">
    <property type="entry name" value="ER"/>
</dbReference>
<evidence type="ECO:0000256" key="6">
    <source>
        <dbReference type="SAM" id="Phobius"/>
    </source>
</evidence>
<dbReference type="PANTHER" id="PTHR43775">
    <property type="entry name" value="FATTY ACID SYNTHASE"/>
    <property type="match status" value="1"/>
</dbReference>
<dbReference type="Proteomes" id="UP000295083">
    <property type="component" value="Unassembled WGS sequence"/>
</dbReference>
<evidence type="ECO:0000313" key="9">
    <source>
        <dbReference type="EMBL" id="TDZ39080.1"/>
    </source>
</evidence>
<keyword evidence="1" id="KW-0596">Phosphopantetheine</keyword>
<evidence type="ECO:0000259" key="8">
    <source>
        <dbReference type="SMART" id="SM00829"/>
    </source>
</evidence>
<dbReference type="SMART" id="SM00822">
    <property type="entry name" value="PKS_KR"/>
    <property type="match status" value="1"/>
</dbReference>
<dbReference type="GO" id="GO:0004312">
    <property type="term" value="F:fatty acid synthase activity"/>
    <property type="evidence" value="ECO:0007669"/>
    <property type="project" value="TreeGrafter"/>
</dbReference>
<keyword evidence="5" id="KW-0511">Multifunctional enzyme</keyword>
<dbReference type="SMART" id="SM00829">
    <property type="entry name" value="PKS_ER"/>
    <property type="match status" value="1"/>
</dbReference>
<keyword evidence="6" id="KW-1133">Transmembrane helix</keyword>
<dbReference type="AlphaFoldDB" id="A0A4R8QLK7"/>
<evidence type="ECO:0000256" key="2">
    <source>
        <dbReference type="ARBA" id="ARBA00022553"/>
    </source>
</evidence>
<organism evidence="9 10">
    <name type="scientific">Colletotrichum spinosum</name>
    <dbReference type="NCBI Taxonomy" id="1347390"/>
    <lineage>
        <taxon>Eukaryota</taxon>
        <taxon>Fungi</taxon>
        <taxon>Dikarya</taxon>
        <taxon>Ascomycota</taxon>
        <taxon>Pezizomycotina</taxon>
        <taxon>Sordariomycetes</taxon>
        <taxon>Hypocreomycetidae</taxon>
        <taxon>Glomerellales</taxon>
        <taxon>Glomerellaceae</taxon>
        <taxon>Colletotrichum</taxon>
        <taxon>Colletotrichum orbiculare species complex</taxon>
    </lineage>
</organism>
<keyword evidence="6" id="KW-0472">Membrane</keyword>
<dbReference type="PANTHER" id="PTHR43775:SF49">
    <property type="entry name" value="SYNTHASE, PUTATIVE (JCVI)-RELATED"/>
    <property type="match status" value="1"/>
</dbReference>
<dbReference type="GO" id="GO:0016491">
    <property type="term" value="F:oxidoreductase activity"/>
    <property type="evidence" value="ECO:0007669"/>
    <property type="project" value="UniProtKB-KW"/>
</dbReference>
<protein>
    <submittedName>
        <fullName evidence="9">Highly reducing polyketide synthase gloL</fullName>
    </submittedName>
</protein>
<evidence type="ECO:0000256" key="1">
    <source>
        <dbReference type="ARBA" id="ARBA00022450"/>
    </source>
</evidence>
<dbReference type="Gene3D" id="3.90.180.10">
    <property type="entry name" value="Medium-chain alcohol dehydrogenases, catalytic domain"/>
    <property type="match status" value="1"/>
</dbReference>
<gene>
    <name evidence="9" type="primary">gloL-0</name>
    <name evidence="9" type="ORF">C8035_v005659</name>
</gene>
<dbReference type="Pfam" id="PF13602">
    <property type="entry name" value="ADH_zinc_N_2"/>
    <property type="match status" value="1"/>
</dbReference>
<comment type="caution">
    <text evidence="9">The sequence shown here is derived from an EMBL/GenBank/DDBJ whole genome shotgun (WGS) entry which is preliminary data.</text>
</comment>
<dbReference type="InterPro" id="IPR050091">
    <property type="entry name" value="PKS_NRPS_Biosynth_Enz"/>
</dbReference>
<proteinExistence type="predicted"/>
<dbReference type="Pfam" id="PF08659">
    <property type="entry name" value="KR"/>
    <property type="match status" value="3"/>
</dbReference>
<evidence type="ECO:0000256" key="4">
    <source>
        <dbReference type="ARBA" id="ARBA00023002"/>
    </source>
</evidence>
<dbReference type="InterPro" id="IPR013968">
    <property type="entry name" value="PKS_KR"/>
</dbReference>